<keyword evidence="3" id="KW-1185">Reference proteome</keyword>
<proteinExistence type="predicted"/>
<dbReference type="InterPro" id="IPR036864">
    <property type="entry name" value="Zn2-C6_fun-type_DNA-bd_sf"/>
</dbReference>
<dbReference type="OrthoDB" id="2123952at2759"/>
<dbReference type="AlphaFoldDB" id="A0A9P6FKY3"/>
<feature type="compositionally biased region" description="Polar residues" evidence="1">
    <location>
        <begin position="113"/>
        <end position="129"/>
    </location>
</feature>
<dbReference type="Gene3D" id="4.10.240.10">
    <property type="entry name" value="Zn(2)-C6 fungal-type DNA-binding domain"/>
    <property type="match status" value="1"/>
</dbReference>
<sequence length="275" mass="30111">MRAVACDRDDAKTDTCSSCELLQLPCLYLDPTKKRGPPKGAGRHIHAIEDRLNRVEALVGEATDEDPTTSPGGDLSARLSTDGSMPSPSLSKPSRRKSKTRSKDPKVSDKDLQSSQRHSPASSVLSEPIPSIQSFQSVDQIQQDALPQSSMLQDLSMESEPAQQQQKELPLLSQEFGSVHLFQQQPSLFQSQLMQQQQAFSPLPRSNSAPDLQLDSSQSPEMMSQAQVDGVQLNSSGPRLTRTELIRELNFPPFNSPSPILGSEHSGSDFTERTS</sequence>
<feature type="compositionally biased region" description="Basic and acidic residues" evidence="1">
    <location>
        <begin position="101"/>
        <end position="112"/>
    </location>
</feature>
<feature type="compositionally biased region" description="Polar residues" evidence="1">
    <location>
        <begin position="204"/>
        <end position="238"/>
    </location>
</feature>
<evidence type="ECO:0008006" key="4">
    <source>
        <dbReference type="Google" id="ProtNLM"/>
    </source>
</evidence>
<dbReference type="Proteomes" id="UP000780801">
    <property type="component" value="Unassembled WGS sequence"/>
</dbReference>
<gene>
    <name evidence="2" type="ORF">BGW38_007202</name>
</gene>
<name>A0A9P6FKY3_9FUNG</name>
<feature type="compositionally biased region" description="Basic and acidic residues" evidence="1">
    <location>
        <begin position="266"/>
        <end position="275"/>
    </location>
</feature>
<evidence type="ECO:0000313" key="3">
    <source>
        <dbReference type="Proteomes" id="UP000780801"/>
    </source>
</evidence>
<dbReference type="GO" id="GO:0000981">
    <property type="term" value="F:DNA-binding transcription factor activity, RNA polymerase II-specific"/>
    <property type="evidence" value="ECO:0007669"/>
    <property type="project" value="InterPro"/>
</dbReference>
<feature type="region of interest" description="Disordered" evidence="1">
    <location>
        <begin position="193"/>
        <end position="275"/>
    </location>
</feature>
<protein>
    <recommendedName>
        <fullName evidence="4">Zn(2)-C6 fungal-type domain-containing protein</fullName>
    </recommendedName>
</protein>
<organism evidence="2 3">
    <name type="scientific">Lunasporangiospora selenospora</name>
    <dbReference type="NCBI Taxonomy" id="979761"/>
    <lineage>
        <taxon>Eukaryota</taxon>
        <taxon>Fungi</taxon>
        <taxon>Fungi incertae sedis</taxon>
        <taxon>Mucoromycota</taxon>
        <taxon>Mortierellomycotina</taxon>
        <taxon>Mortierellomycetes</taxon>
        <taxon>Mortierellales</taxon>
        <taxon>Mortierellaceae</taxon>
        <taxon>Lunasporangiospora</taxon>
    </lineage>
</organism>
<comment type="caution">
    <text evidence="2">The sequence shown here is derived from an EMBL/GenBank/DDBJ whole genome shotgun (WGS) entry which is preliminary data.</text>
</comment>
<evidence type="ECO:0000313" key="2">
    <source>
        <dbReference type="EMBL" id="KAF9577530.1"/>
    </source>
</evidence>
<reference evidence="2" key="1">
    <citation type="journal article" date="2020" name="Fungal Divers.">
        <title>Resolving the Mortierellaceae phylogeny through synthesis of multi-gene phylogenetics and phylogenomics.</title>
        <authorList>
            <person name="Vandepol N."/>
            <person name="Liber J."/>
            <person name="Desiro A."/>
            <person name="Na H."/>
            <person name="Kennedy M."/>
            <person name="Barry K."/>
            <person name="Grigoriev I.V."/>
            <person name="Miller A.N."/>
            <person name="O'Donnell K."/>
            <person name="Stajich J.E."/>
            <person name="Bonito G."/>
        </authorList>
    </citation>
    <scope>NUCLEOTIDE SEQUENCE</scope>
    <source>
        <strain evidence="2">KOD1015</strain>
    </source>
</reference>
<evidence type="ECO:0000256" key="1">
    <source>
        <dbReference type="SAM" id="MobiDB-lite"/>
    </source>
</evidence>
<feature type="non-terminal residue" evidence="2">
    <location>
        <position position="275"/>
    </location>
</feature>
<accession>A0A9P6FKY3</accession>
<feature type="region of interest" description="Disordered" evidence="1">
    <location>
        <begin position="57"/>
        <end position="129"/>
    </location>
</feature>
<dbReference type="GO" id="GO:0008270">
    <property type="term" value="F:zinc ion binding"/>
    <property type="evidence" value="ECO:0007669"/>
    <property type="project" value="InterPro"/>
</dbReference>
<dbReference type="EMBL" id="JAABOA010004703">
    <property type="protein sequence ID" value="KAF9577530.1"/>
    <property type="molecule type" value="Genomic_DNA"/>
</dbReference>